<evidence type="ECO:0000313" key="3">
    <source>
        <dbReference type="Proteomes" id="UP000184612"/>
    </source>
</evidence>
<dbReference type="EMBL" id="FRFD01000004">
    <property type="protein sequence ID" value="SHO47247.1"/>
    <property type="molecule type" value="Genomic_DNA"/>
</dbReference>
<keyword evidence="3" id="KW-1185">Reference proteome</keyword>
<dbReference type="STRING" id="1121345.SAMN02745217_01478"/>
<name>A0A1M7Y4Z5_9FIRM</name>
<gene>
    <name evidence="2" type="ORF">SAMN02745217_01478</name>
</gene>
<feature type="compositionally biased region" description="Low complexity" evidence="1">
    <location>
        <begin position="36"/>
        <end position="61"/>
    </location>
</feature>
<evidence type="ECO:0000313" key="2">
    <source>
        <dbReference type="EMBL" id="SHO47247.1"/>
    </source>
</evidence>
<organism evidence="2 3">
    <name type="scientific">Anaerocolumna xylanovorans DSM 12503</name>
    <dbReference type="NCBI Taxonomy" id="1121345"/>
    <lineage>
        <taxon>Bacteria</taxon>
        <taxon>Bacillati</taxon>
        <taxon>Bacillota</taxon>
        <taxon>Clostridia</taxon>
        <taxon>Lachnospirales</taxon>
        <taxon>Lachnospiraceae</taxon>
        <taxon>Anaerocolumna</taxon>
    </lineage>
</organism>
<reference evidence="2 3" key="1">
    <citation type="submission" date="2016-12" db="EMBL/GenBank/DDBJ databases">
        <authorList>
            <person name="Song W.-J."/>
            <person name="Kurnit D.M."/>
        </authorList>
    </citation>
    <scope>NUCLEOTIDE SEQUENCE [LARGE SCALE GENOMIC DNA]</scope>
    <source>
        <strain evidence="2 3">DSM 12503</strain>
    </source>
</reference>
<dbReference type="OrthoDB" id="2083575at2"/>
<sequence>MKVRRITLFLGIMMIIAVLSACHRKEKEEPVDVTITPSPTLTVTPEVTEPVTPTLTPSPSGSEEDGKESEEEIKEEEDAEAENGEAELTEEEAADCIRKALEDEAYYYELLDDHLNVSDRIYYIYQVSDGGKVSLPNIIVDRASGKVMCYSSDGTISSITEHPLYKKSGASQNANNSKEQTGITKEEALKLLEKIPNKTLKLSKDLTEYTIIYDDWITNIKGVDCFGISVYEKGDLKDTAAGFYYVATDGSKIYRYDVVKDKTKDITP</sequence>
<feature type="compositionally biased region" description="Acidic residues" evidence="1">
    <location>
        <begin position="62"/>
        <end position="91"/>
    </location>
</feature>
<evidence type="ECO:0000256" key="1">
    <source>
        <dbReference type="SAM" id="MobiDB-lite"/>
    </source>
</evidence>
<protein>
    <submittedName>
        <fullName evidence="2">Uncharacterized protein</fullName>
    </submittedName>
</protein>
<dbReference type="PROSITE" id="PS51257">
    <property type="entry name" value="PROKAR_LIPOPROTEIN"/>
    <property type="match status" value="1"/>
</dbReference>
<feature type="region of interest" description="Disordered" evidence="1">
    <location>
        <begin position="28"/>
        <end position="91"/>
    </location>
</feature>
<proteinExistence type="predicted"/>
<dbReference type="AlphaFoldDB" id="A0A1M7Y4Z5"/>
<accession>A0A1M7Y4Z5</accession>
<dbReference type="RefSeq" id="WP_073588192.1">
    <property type="nucleotide sequence ID" value="NZ_FRFD01000004.1"/>
</dbReference>
<dbReference type="Proteomes" id="UP000184612">
    <property type="component" value="Unassembled WGS sequence"/>
</dbReference>